<dbReference type="Proteomes" id="UP000233837">
    <property type="component" value="Unassembled WGS sequence"/>
</dbReference>
<evidence type="ECO:0000313" key="1">
    <source>
        <dbReference type="EMBL" id="PKU60841.1"/>
    </source>
</evidence>
<dbReference type="EMBL" id="KZ503875">
    <property type="protein sequence ID" value="PKU60841.1"/>
    <property type="molecule type" value="Genomic_DNA"/>
</dbReference>
<name>A0A2I0VBQ3_9ASPA</name>
<protein>
    <submittedName>
        <fullName evidence="1">Uncharacterized protein</fullName>
    </submittedName>
</protein>
<gene>
    <name evidence="1" type="ORF">MA16_Dca015385</name>
</gene>
<reference evidence="1 2" key="1">
    <citation type="journal article" date="2016" name="Sci. Rep.">
        <title>The Dendrobium catenatum Lindl. genome sequence provides insights into polysaccharide synthase, floral development and adaptive evolution.</title>
        <authorList>
            <person name="Zhang G.Q."/>
            <person name="Xu Q."/>
            <person name="Bian C."/>
            <person name="Tsai W.C."/>
            <person name="Yeh C.M."/>
            <person name="Liu K.W."/>
            <person name="Yoshida K."/>
            <person name="Zhang L.S."/>
            <person name="Chang S.B."/>
            <person name="Chen F."/>
            <person name="Shi Y."/>
            <person name="Su Y.Y."/>
            <person name="Zhang Y.Q."/>
            <person name="Chen L.J."/>
            <person name="Yin Y."/>
            <person name="Lin M."/>
            <person name="Huang H."/>
            <person name="Deng H."/>
            <person name="Wang Z.W."/>
            <person name="Zhu S.L."/>
            <person name="Zhao X."/>
            <person name="Deng C."/>
            <person name="Niu S.C."/>
            <person name="Huang J."/>
            <person name="Wang M."/>
            <person name="Liu G.H."/>
            <person name="Yang H.J."/>
            <person name="Xiao X.J."/>
            <person name="Hsiao Y.Y."/>
            <person name="Wu W.L."/>
            <person name="Chen Y.Y."/>
            <person name="Mitsuda N."/>
            <person name="Ohme-Takagi M."/>
            <person name="Luo Y.B."/>
            <person name="Van de Peer Y."/>
            <person name="Liu Z.J."/>
        </authorList>
    </citation>
    <scope>NUCLEOTIDE SEQUENCE [LARGE SCALE GENOMIC DNA]</scope>
    <source>
        <tissue evidence="1">The whole plant</tissue>
    </source>
</reference>
<accession>A0A2I0VBQ3</accession>
<organism evidence="1 2">
    <name type="scientific">Dendrobium catenatum</name>
    <dbReference type="NCBI Taxonomy" id="906689"/>
    <lineage>
        <taxon>Eukaryota</taxon>
        <taxon>Viridiplantae</taxon>
        <taxon>Streptophyta</taxon>
        <taxon>Embryophyta</taxon>
        <taxon>Tracheophyta</taxon>
        <taxon>Spermatophyta</taxon>
        <taxon>Magnoliopsida</taxon>
        <taxon>Liliopsida</taxon>
        <taxon>Asparagales</taxon>
        <taxon>Orchidaceae</taxon>
        <taxon>Epidendroideae</taxon>
        <taxon>Malaxideae</taxon>
        <taxon>Dendrobiinae</taxon>
        <taxon>Dendrobium</taxon>
    </lineage>
</organism>
<sequence length="108" mass="12503">MLWETFLQEPVNLKFSKDRIKGFMNVKLSTEDFNATSSVESENFFCQQNVIRRDSGFNKSSLIDFHSERHGVSKSSGKNLSNAFIKNITQSNRSKVRNRRSVLLRITK</sequence>
<dbReference type="AlphaFoldDB" id="A0A2I0VBQ3"/>
<reference evidence="1 2" key="2">
    <citation type="journal article" date="2017" name="Nature">
        <title>The Apostasia genome and the evolution of orchids.</title>
        <authorList>
            <person name="Zhang G.Q."/>
            <person name="Liu K.W."/>
            <person name="Li Z."/>
            <person name="Lohaus R."/>
            <person name="Hsiao Y.Y."/>
            <person name="Niu S.C."/>
            <person name="Wang J.Y."/>
            <person name="Lin Y.C."/>
            <person name="Xu Q."/>
            <person name="Chen L.J."/>
            <person name="Yoshida K."/>
            <person name="Fujiwara S."/>
            <person name="Wang Z.W."/>
            <person name="Zhang Y.Q."/>
            <person name="Mitsuda N."/>
            <person name="Wang M."/>
            <person name="Liu G.H."/>
            <person name="Pecoraro L."/>
            <person name="Huang H.X."/>
            <person name="Xiao X.J."/>
            <person name="Lin M."/>
            <person name="Wu X.Y."/>
            <person name="Wu W.L."/>
            <person name="Chen Y.Y."/>
            <person name="Chang S.B."/>
            <person name="Sakamoto S."/>
            <person name="Ohme-Takagi M."/>
            <person name="Yagi M."/>
            <person name="Zeng S.J."/>
            <person name="Shen C.Y."/>
            <person name="Yeh C.M."/>
            <person name="Luo Y.B."/>
            <person name="Tsai W.C."/>
            <person name="Van de Peer Y."/>
            <person name="Liu Z.J."/>
        </authorList>
    </citation>
    <scope>NUCLEOTIDE SEQUENCE [LARGE SCALE GENOMIC DNA]</scope>
    <source>
        <tissue evidence="1">The whole plant</tissue>
    </source>
</reference>
<proteinExistence type="predicted"/>
<evidence type="ECO:0000313" key="2">
    <source>
        <dbReference type="Proteomes" id="UP000233837"/>
    </source>
</evidence>
<keyword evidence="2" id="KW-1185">Reference proteome</keyword>